<protein>
    <submittedName>
        <fullName evidence="1">Uncharacterized protein</fullName>
    </submittedName>
</protein>
<feature type="non-terminal residue" evidence="1">
    <location>
        <position position="1"/>
    </location>
</feature>
<organism evidence="1">
    <name type="scientific">marine metagenome</name>
    <dbReference type="NCBI Taxonomy" id="408172"/>
    <lineage>
        <taxon>unclassified sequences</taxon>
        <taxon>metagenomes</taxon>
        <taxon>ecological metagenomes</taxon>
    </lineage>
</organism>
<sequence length="81" mass="9379">VQKAKLIKARMIDLANRTERLTAVLMTRYRWILTASLLWPFSHVLAEERVQGRRSLVLENDKARLVLDIAGGSIPEFRFND</sequence>
<evidence type="ECO:0000313" key="1">
    <source>
        <dbReference type="EMBL" id="SVC41722.1"/>
    </source>
</evidence>
<accession>A0A382M2Y9</accession>
<feature type="non-terminal residue" evidence="1">
    <location>
        <position position="81"/>
    </location>
</feature>
<dbReference type="AlphaFoldDB" id="A0A382M2Y9"/>
<dbReference type="EMBL" id="UINC01090090">
    <property type="protein sequence ID" value="SVC41722.1"/>
    <property type="molecule type" value="Genomic_DNA"/>
</dbReference>
<reference evidence="1" key="1">
    <citation type="submission" date="2018-05" db="EMBL/GenBank/DDBJ databases">
        <authorList>
            <person name="Lanie J.A."/>
            <person name="Ng W.-L."/>
            <person name="Kazmierczak K.M."/>
            <person name="Andrzejewski T.M."/>
            <person name="Davidsen T.M."/>
            <person name="Wayne K.J."/>
            <person name="Tettelin H."/>
            <person name="Glass J.I."/>
            <person name="Rusch D."/>
            <person name="Podicherti R."/>
            <person name="Tsui H.-C.T."/>
            <person name="Winkler M.E."/>
        </authorList>
    </citation>
    <scope>NUCLEOTIDE SEQUENCE</scope>
</reference>
<gene>
    <name evidence="1" type="ORF">METZ01_LOCUS294576</name>
</gene>
<name>A0A382M2Y9_9ZZZZ</name>
<proteinExistence type="predicted"/>